<reference evidence="3" key="1">
    <citation type="submission" date="2022-06" db="EMBL/GenBank/DDBJ databases">
        <title>Amycolatopsis iheyaensis sp. nov., a new species of the genus Amycolatopsis isolated from soil in Iheya island, Japan.</title>
        <authorList>
            <person name="Ngamcharungchit C."/>
            <person name="Kanto H."/>
            <person name="Take A."/>
            <person name="Intra B."/>
            <person name="Matsumoto A."/>
            <person name="Panbangred W."/>
            <person name="Inahashi Y."/>
        </authorList>
    </citation>
    <scope>NUCLEOTIDE SEQUENCE</scope>
    <source>
        <strain evidence="3">OK19-0408</strain>
    </source>
</reference>
<evidence type="ECO:0000256" key="1">
    <source>
        <dbReference type="ARBA" id="ARBA00023125"/>
    </source>
</evidence>
<dbReference type="SMART" id="SM00530">
    <property type="entry name" value="HTH_XRE"/>
    <property type="match status" value="1"/>
</dbReference>
<dbReference type="PROSITE" id="PS50943">
    <property type="entry name" value="HTH_CROC1"/>
    <property type="match status" value="1"/>
</dbReference>
<comment type="caution">
    <text evidence="3">The sequence shown here is derived from an EMBL/GenBank/DDBJ whole genome shotgun (WGS) entry which is preliminary data.</text>
</comment>
<dbReference type="Gene3D" id="1.10.260.40">
    <property type="entry name" value="lambda repressor-like DNA-binding domains"/>
    <property type="match status" value="1"/>
</dbReference>
<dbReference type="Gene3D" id="2.60.120.10">
    <property type="entry name" value="Jelly Rolls"/>
    <property type="match status" value="1"/>
</dbReference>
<evidence type="ECO:0000259" key="2">
    <source>
        <dbReference type="PROSITE" id="PS50943"/>
    </source>
</evidence>
<dbReference type="GO" id="GO:0003700">
    <property type="term" value="F:DNA-binding transcription factor activity"/>
    <property type="evidence" value="ECO:0007669"/>
    <property type="project" value="TreeGrafter"/>
</dbReference>
<dbReference type="PANTHER" id="PTHR46797">
    <property type="entry name" value="HTH-TYPE TRANSCRIPTIONAL REGULATOR"/>
    <property type="match status" value="1"/>
</dbReference>
<dbReference type="CDD" id="cd02209">
    <property type="entry name" value="cupin_XRE_C"/>
    <property type="match status" value="1"/>
</dbReference>
<dbReference type="SUPFAM" id="SSF47413">
    <property type="entry name" value="lambda repressor-like DNA-binding domains"/>
    <property type="match status" value="1"/>
</dbReference>
<keyword evidence="1" id="KW-0238">DNA-binding</keyword>
<organism evidence="3 4">
    <name type="scientific">Amycolatopsis iheyensis</name>
    <dbReference type="NCBI Taxonomy" id="2945988"/>
    <lineage>
        <taxon>Bacteria</taxon>
        <taxon>Bacillati</taxon>
        <taxon>Actinomycetota</taxon>
        <taxon>Actinomycetes</taxon>
        <taxon>Pseudonocardiales</taxon>
        <taxon>Pseudonocardiaceae</taxon>
        <taxon>Amycolatopsis</taxon>
    </lineage>
</organism>
<proteinExistence type="predicted"/>
<keyword evidence="4" id="KW-1185">Reference proteome</keyword>
<evidence type="ECO:0000313" key="3">
    <source>
        <dbReference type="EMBL" id="MCR6485015.1"/>
    </source>
</evidence>
<dbReference type="PANTHER" id="PTHR46797:SF1">
    <property type="entry name" value="METHYLPHOSPHONATE SYNTHASE"/>
    <property type="match status" value="1"/>
</dbReference>
<dbReference type="Pfam" id="PF07883">
    <property type="entry name" value="Cupin_2"/>
    <property type="match status" value="1"/>
</dbReference>
<dbReference type="EMBL" id="JAMXQV010000009">
    <property type="protein sequence ID" value="MCR6485015.1"/>
    <property type="molecule type" value="Genomic_DNA"/>
</dbReference>
<dbReference type="GO" id="GO:0005829">
    <property type="term" value="C:cytosol"/>
    <property type="evidence" value="ECO:0007669"/>
    <property type="project" value="TreeGrafter"/>
</dbReference>
<sequence length="181" mass="19205">MSVQDIGAQLKRLRTREGLSLRDLAARSGLSATLLSQVERGVTDPSLSTLRRLAGVFGESVASLFDSAPPAVWISRPGTRATLAGPRGLVRYERLTPGNGRLEVLRAILPPGTATSEEPWGHASTECAYVVAGTLTVEIGAAVHEVSAGESITFDSNQPHRYLNGTDSEVEYLVSVTPPVP</sequence>
<dbReference type="AlphaFoldDB" id="A0A9X2NDS0"/>
<dbReference type="GO" id="GO:0003677">
    <property type="term" value="F:DNA binding"/>
    <property type="evidence" value="ECO:0007669"/>
    <property type="project" value="UniProtKB-KW"/>
</dbReference>
<evidence type="ECO:0000313" key="4">
    <source>
        <dbReference type="Proteomes" id="UP001144096"/>
    </source>
</evidence>
<feature type="domain" description="HTH cro/C1-type" evidence="2">
    <location>
        <begin position="10"/>
        <end position="64"/>
    </location>
</feature>
<dbReference type="InterPro" id="IPR050807">
    <property type="entry name" value="TransReg_Diox_bact_type"/>
</dbReference>
<dbReference type="Pfam" id="PF01381">
    <property type="entry name" value="HTH_3"/>
    <property type="match status" value="1"/>
</dbReference>
<dbReference type="InterPro" id="IPR013096">
    <property type="entry name" value="Cupin_2"/>
</dbReference>
<dbReference type="CDD" id="cd00093">
    <property type="entry name" value="HTH_XRE"/>
    <property type="match status" value="1"/>
</dbReference>
<gene>
    <name evidence="3" type="ORF">M8542_19490</name>
</gene>
<name>A0A9X2NDS0_9PSEU</name>
<dbReference type="RefSeq" id="WP_257921630.1">
    <property type="nucleotide sequence ID" value="NZ_JAMXQV010000009.1"/>
</dbReference>
<dbReference type="InterPro" id="IPR010982">
    <property type="entry name" value="Lambda_DNA-bd_dom_sf"/>
</dbReference>
<accession>A0A9X2NDS0</accession>
<dbReference type="InterPro" id="IPR001387">
    <property type="entry name" value="Cro/C1-type_HTH"/>
</dbReference>
<dbReference type="InterPro" id="IPR014710">
    <property type="entry name" value="RmlC-like_jellyroll"/>
</dbReference>
<protein>
    <submittedName>
        <fullName evidence="3">XRE family transcriptional regulator</fullName>
    </submittedName>
</protein>
<dbReference type="SUPFAM" id="SSF51182">
    <property type="entry name" value="RmlC-like cupins"/>
    <property type="match status" value="1"/>
</dbReference>
<dbReference type="InterPro" id="IPR011051">
    <property type="entry name" value="RmlC_Cupin_sf"/>
</dbReference>
<dbReference type="Proteomes" id="UP001144096">
    <property type="component" value="Unassembled WGS sequence"/>
</dbReference>